<comment type="caution">
    <text evidence="1">The sequence shown here is derived from an EMBL/GenBank/DDBJ whole genome shotgun (WGS) entry which is preliminary data.</text>
</comment>
<dbReference type="Proteomes" id="UP000295550">
    <property type="component" value="Unassembled WGS sequence"/>
</dbReference>
<evidence type="ECO:0000313" key="2">
    <source>
        <dbReference type="Proteomes" id="UP000295550"/>
    </source>
</evidence>
<protein>
    <submittedName>
        <fullName evidence="1">DUF3150 domain-containing protein</fullName>
    </submittedName>
</protein>
<proteinExistence type="predicted"/>
<dbReference type="EMBL" id="PUJX01000037">
    <property type="protein sequence ID" value="TDB44269.1"/>
    <property type="molecule type" value="Genomic_DNA"/>
</dbReference>
<name>A0A4R4IVJ0_PHOLU</name>
<dbReference type="InterPro" id="IPR021496">
    <property type="entry name" value="DUF3150"/>
</dbReference>
<organism evidence="1 2">
    <name type="scientific">Photorhabdus luminescens subsp. mexicana</name>
    <dbReference type="NCBI Taxonomy" id="2100167"/>
    <lineage>
        <taxon>Bacteria</taxon>
        <taxon>Pseudomonadati</taxon>
        <taxon>Pseudomonadota</taxon>
        <taxon>Gammaproteobacteria</taxon>
        <taxon>Enterobacterales</taxon>
        <taxon>Morganellaceae</taxon>
        <taxon>Photorhabdus</taxon>
    </lineage>
</organism>
<dbReference type="Pfam" id="PF11348">
    <property type="entry name" value="DUF3150"/>
    <property type="match status" value="1"/>
</dbReference>
<accession>A0A4R4IVJ0</accession>
<dbReference type="AlphaFoldDB" id="A0A4R4IVJ0"/>
<sequence>MTIKSNEAQVLNQLILVSLSDITSISGRRKLKKEDLGKDAELPPDVMVSLGSKKIIDPQLINPFTRKKSTAHALCQEMGIRFMGGYAIPADKVNDLIAKLNVLKSEFYAYKAEFMKADFTSWINSFEEKYRNILLRDASIDLQYMNNQIQFGFTAIHITPYSSNIIQNGLTGQIKSLADEVYEDVANIVEGFLKNRNPDAFSQHTLNPLRRCAEKLDSLSFIAPCVKGLSEYVNNVLKDIPLTGKVIGKPYNDILSLLNNLRDPQNAKSFVELLSQPQSNAAADTTVDLTALNALDYTAQPVPELAVDSNNAAAETSPALTHADAFASAVVVSDETFDDLPTELPAAGPVVDIETVVTVVAEEAVTAPVENVSAETASSVVIVDESSFLSDAGDVPYSLPSASEIGLTKEPVSIQTLDFADKDDGLLVF</sequence>
<dbReference type="RefSeq" id="WP_132348241.1">
    <property type="nucleotide sequence ID" value="NZ_CAWOLF010000037.1"/>
</dbReference>
<evidence type="ECO:0000313" key="1">
    <source>
        <dbReference type="EMBL" id="TDB44269.1"/>
    </source>
</evidence>
<gene>
    <name evidence="1" type="ORF">C5468_22365</name>
</gene>
<reference evidence="1 2" key="1">
    <citation type="journal article" date="2019" name="Int. J. Syst. Evol. Microbiol.">
        <title>Photorhabdus khanii subsp. guanajuatensis subsp. nov., isolated from Heterorhabditis atacamensis, and Photorhabdus luminescens subsp. mexicana subsp. nov., isolated from Heterorhabditis mexicana entomopathogenic nematodes.</title>
        <authorList>
            <person name="Machado R.A.R."/>
            <person name="Bruno P."/>
            <person name="Arce C.C.M."/>
            <person name="Liechti N."/>
            <person name="Kohler A."/>
            <person name="Bernal J."/>
            <person name="Bruggmann R."/>
            <person name="Turlings T.C.J."/>
        </authorList>
    </citation>
    <scope>NUCLEOTIDE SEQUENCE [LARGE SCALE GENOMIC DNA]</scope>
    <source>
        <strain evidence="1 2">MEX47-22</strain>
    </source>
</reference>